<dbReference type="Pfam" id="PF13100">
    <property type="entry name" value="OstA_2"/>
    <property type="match status" value="1"/>
</dbReference>
<organism evidence="3 4">
    <name type="scientific">Maribellus luteus</name>
    <dbReference type="NCBI Taxonomy" id="2305463"/>
    <lineage>
        <taxon>Bacteria</taxon>
        <taxon>Pseudomonadati</taxon>
        <taxon>Bacteroidota</taxon>
        <taxon>Bacteroidia</taxon>
        <taxon>Marinilabiliales</taxon>
        <taxon>Prolixibacteraceae</taxon>
        <taxon>Maribellus</taxon>
    </lineage>
</organism>
<dbReference type="GO" id="GO:0009279">
    <property type="term" value="C:cell outer membrane"/>
    <property type="evidence" value="ECO:0007669"/>
    <property type="project" value="TreeGrafter"/>
</dbReference>
<keyword evidence="1" id="KW-0472">Membrane</keyword>
<sequence>MLTYRYIITTIKNPLLLVGAVGLLLFFTAPVKAQEKKRVDIIQAGSLEQSEKIANAQRLLDNVIIKHENILMYCDSAYTYEGTNRVDAFGNVHINQGDTLHLYARKVFYDGDRSFAQAINNVRLEKREITLYTDTLDYDMNLNIGYYDCSGKIVDSTNTLTSKVGQYYLNEDMVHFTDSVVGFNDKYTLNSEDIKYNTKTEVIYFSSPTTIQDSSSTLYAEEGWYNTLTGDADLNKLPRIYNETQFLSAEQITFNKTSGDTRALGNVFLQDYENSSIVKGQKVDYNEQTEMALVTDSAVFISYNQTDSLYLHADTLRTMPDTIEGENIVKAYYGVRFYRSDVQGVCDSMIYFTKDSTVELHNNPVLWSGIQQLSAENIKMIQHTNAPDELRLYSNSFIISEQDTGMFDQIKGKNMVGYVKNGQLDYIDVDGNGQTLYYAREKAEIIGLNRAESSNISIRFQDGKIHKIAFQKQPEGELTPLADVTDNNKKLSNFNWQIELRPVSKDDIFRKTEKVKPVVEEPKRANAKVPTGPGVR</sequence>
<proteinExistence type="predicted"/>
<dbReference type="EMBL" id="QWGR01000025">
    <property type="protein sequence ID" value="RIJ45447.1"/>
    <property type="molecule type" value="Genomic_DNA"/>
</dbReference>
<gene>
    <name evidence="3" type="ORF">D1614_22930</name>
</gene>
<name>A0A399SU02_9BACT</name>
<dbReference type="Gene3D" id="2.60.450.10">
    <property type="entry name" value="Lipopolysaccharide (LPS) transport protein A like domain"/>
    <property type="match status" value="2"/>
</dbReference>
<dbReference type="InterPro" id="IPR050218">
    <property type="entry name" value="LptD"/>
</dbReference>
<evidence type="ECO:0000256" key="1">
    <source>
        <dbReference type="ARBA" id="ARBA00023237"/>
    </source>
</evidence>
<feature type="domain" description="Organic solvent tolerance-like N-terminal" evidence="2">
    <location>
        <begin position="37"/>
        <end position="192"/>
    </location>
</feature>
<evidence type="ECO:0000259" key="2">
    <source>
        <dbReference type="Pfam" id="PF13100"/>
    </source>
</evidence>
<accession>A0A399SU02</accession>
<reference evidence="3 4" key="1">
    <citation type="submission" date="2018-08" db="EMBL/GenBank/DDBJ databases">
        <title>Pallidiluteibacterium maritimus gen. nov., sp. nov., isolated from coastal sediment.</title>
        <authorList>
            <person name="Zhou L.Y."/>
        </authorList>
    </citation>
    <scope>NUCLEOTIDE SEQUENCE [LARGE SCALE GENOMIC DNA]</scope>
    <source>
        <strain evidence="3 4">XSD2</strain>
    </source>
</reference>
<comment type="caution">
    <text evidence="3">The sequence shown here is derived from an EMBL/GenBank/DDBJ whole genome shotgun (WGS) entry which is preliminary data.</text>
</comment>
<dbReference type="OrthoDB" id="9805931at2"/>
<keyword evidence="1" id="KW-0998">Cell outer membrane</keyword>
<evidence type="ECO:0000313" key="3">
    <source>
        <dbReference type="EMBL" id="RIJ45447.1"/>
    </source>
</evidence>
<dbReference type="PANTHER" id="PTHR30189">
    <property type="entry name" value="LPS-ASSEMBLY PROTEIN"/>
    <property type="match status" value="1"/>
</dbReference>
<dbReference type="AlphaFoldDB" id="A0A399SU02"/>
<dbReference type="GO" id="GO:1990351">
    <property type="term" value="C:transporter complex"/>
    <property type="evidence" value="ECO:0007669"/>
    <property type="project" value="TreeGrafter"/>
</dbReference>
<dbReference type="RefSeq" id="WP_119440338.1">
    <property type="nucleotide sequence ID" value="NZ_QWGR01000025.1"/>
</dbReference>
<evidence type="ECO:0000313" key="4">
    <source>
        <dbReference type="Proteomes" id="UP000265926"/>
    </source>
</evidence>
<protein>
    <submittedName>
        <fullName evidence="3">Organic solvent tolerance protein OstA</fullName>
    </submittedName>
</protein>
<dbReference type="InterPro" id="IPR005653">
    <property type="entry name" value="OstA-like_N"/>
</dbReference>
<dbReference type="PANTHER" id="PTHR30189:SF1">
    <property type="entry name" value="LPS-ASSEMBLY PROTEIN LPTD"/>
    <property type="match status" value="1"/>
</dbReference>
<dbReference type="Proteomes" id="UP000265926">
    <property type="component" value="Unassembled WGS sequence"/>
</dbReference>
<keyword evidence="4" id="KW-1185">Reference proteome</keyword>